<evidence type="ECO:0000256" key="8">
    <source>
        <dbReference type="ARBA" id="ARBA00023289"/>
    </source>
</evidence>
<evidence type="ECO:0000256" key="6">
    <source>
        <dbReference type="ARBA" id="ARBA00023139"/>
    </source>
</evidence>
<dbReference type="PROSITE" id="PS50053">
    <property type="entry name" value="UBIQUITIN_2"/>
    <property type="match status" value="1"/>
</dbReference>
<dbReference type="InterPro" id="IPR000626">
    <property type="entry name" value="Ubiquitin-like_dom"/>
</dbReference>
<keyword evidence="8" id="KW-0636">Prenylation</keyword>
<comment type="subcellular location">
    <subcellularLocation>
        <location evidence="2">Cell membrane</location>
        <topology evidence="2">Lipid-anchor</topology>
    </subcellularLocation>
</comment>
<gene>
    <name evidence="11" type="ORF">R3W88_031224</name>
</gene>
<comment type="function">
    <text evidence="1 9">May serve as docking site to facilitate the association of other proteins to the plasma membrane.</text>
</comment>
<keyword evidence="3 9" id="KW-1003">Cell membrane</keyword>
<dbReference type="EMBL" id="JAWPEI010000005">
    <property type="protein sequence ID" value="KAK4726307.1"/>
    <property type="molecule type" value="Genomic_DNA"/>
</dbReference>
<dbReference type="PANTHER" id="PTHR13169:SF0">
    <property type="entry name" value="UBIQUITIN-LIKE PROTEIN 3"/>
    <property type="match status" value="1"/>
</dbReference>
<dbReference type="Proteomes" id="UP001311915">
    <property type="component" value="Unassembled WGS sequence"/>
</dbReference>
<evidence type="ECO:0000313" key="12">
    <source>
        <dbReference type="Proteomes" id="UP001311915"/>
    </source>
</evidence>
<evidence type="ECO:0000256" key="9">
    <source>
        <dbReference type="PIRNR" id="PIRNR032572"/>
    </source>
</evidence>
<dbReference type="GO" id="GO:0005886">
    <property type="term" value="C:plasma membrane"/>
    <property type="evidence" value="ECO:0007669"/>
    <property type="project" value="UniProtKB-SubCell"/>
</dbReference>
<keyword evidence="5 9" id="KW-0472">Membrane</keyword>
<dbReference type="PANTHER" id="PTHR13169">
    <property type="entry name" value="UBIQUITIN-LIKE PROTEIN 3 HCG-1 PROTEIN"/>
    <property type="match status" value="1"/>
</dbReference>
<dbReference type="AlphaFoldDB" id="A0AAV9LKS1"/>
<name>A0AAV9LKS1_9SOLN</name>
<evidence type="ECO:0000256" key="5">
    <source>
        <dbReference type="ARBA" id="ARBA00023136"/>
    </source>
</evidence>
<keyword evidence="4" id="KW-0488">Methylation</keyword>
<sequence>MAVQELVEIKFRLADGSDIGPNKYASSTTVASLKDKLIAQWPKDKDNGPRTTNDVKLINAGRILENSKTLGESRLPAVEVPGGVITMHVVVRPPVNDRNNDKLKDDSLEKGGCACTIL</sequence>
<dbReference type="SUPFAM" id="SSF54236">
    <property type="entry name" value="Ubiquitin-like"/>
    <property type="match status" value="1"/>
</dbReference>
<keyword evidence="6" id="KW-0564">Palmitate</keyword>
<dbReference type="CDD" id="cd01814">
    <property type="entry name" value="Ubl_MUBs_plant"/>
    <property type="match status" value="1"/>
</dbReference>
<evidence type="ECO:0000256" key="7">
    <source>
        <dbReference type="ARBA" id="ARBA00023288"/>
    </source>
</evidence>
<evidence type="ECO:0000313" key="11">
    <source>
        <dbReference type="EMBL" id="KAK4726307.1"/>
    </source>
</evidence>
<keyword evidence="12" id="KW-1185">Reference proteome</keyword>
<evidence type="ECO:0000256" key="1">
    <source>
        <dbReference type="ARBA" id="ARBA00002929"/>
    </source>
</evidence>
<reference evidence="11 12" key="1">
    <citation type="submission" date="2023-10" db="EMBL/GenBank/DDBJ databases">
        <title>Genome-Wide Identification Analysis in wild type Solanum Pinnatisectum Reveals Some Genes Defensing Phytophthora Infestans.</title>
        <authorList>
            <person name="Sun C."/>
        </authorList>
    </citation>
    <scope>NUCLEOTIDE SEQUENCE [LARGE SCALE GENOMIC DNA]</scope>
    <source>
        <strain evidence="11">LQN</strain>
        <tissue evidence="11">Leaf</tissue>
    </source>
</reference>
<comment type="caution">
    <text evidence="11">The sequence shown here is derived from an EMBL/GenBank/DDBJ whole genome shotgun (WGS) entry which is preliminary data.</text>
</comment>
<protein>
    <recommendedName>
        <fullName evidence="9">Membrane-anchored ubiquitin-fold protein</fullName>
    </recommendedName>
</protein>
<accession>A0AAV9LKS1</accession>
<dbReference type="Pfam" id="PF13881">
    <property type="entry name" value="Rad60-SLD_2"/>
    <property type="match status" value="1"/>
</dbReference>
<dbReference type="PIRSF" id="PIRSF032572">
    <property type="entry name" value="MUB"/>
    <property type="match status" value="1"/>
</dbReference>
<dbReference type="InterPro" id="IPR017000">
    <property type="entry name" value="MUB"/>
</dbReference>
<dbReference type="InterPro" id="IPR029071">
    <property type="entry name" value="Ubiquitin-like_domsf"/>
</dbReference>
<evidence type="ECO:0000259" key="10">
    <source>
        <dbReference type="PROSITE" id="PS50053"/>
    </source>
</evidence>
<evidence type="ECO:0000256" key="2">
    <source>
        <dbReference type="ARBA" id="ARBA00004193"/>
    </source>
</evidence>
<dbReference type="InterPro" id="IPR040015">
    <property type="entry name" value="UBL3-like"/>
</dbReference>
<dbReference type="InterPro" id="IPR039540">
    <property type="entry name" value="UBL3-like_ubiquitin_dom"/>
</dbReference>
<dbReference type="Gene3D" id="3.10.20.90">
    <property type="entry name" value="Phosphatidylinositol 3-kinase Catalytic Subunit, Chain A, domain 1"/>
    <property type="match status" value="1"/>
</dbReference>
<organism evidence="11 12">
    <name type="scientific">Solanum pinnatisectum</name>
    <name type="common">tansyleaf nightshade</name>
    <dbReference type="NCBI Taxonomy" id="50273"/>
    <lineage>
        <taxon>Eukaryota</taxon>
        <taxon>Viridiplantae</taxon>
        <taxon>Streptophyta</taxon>
        <taxon>Embryophyta</taxon>
        <taxon>Tracheophyta</taxon>
        <taxon>Spermatophyta</taxon>
        <taxon>Magnoliopsida</taxon>
        <taxon>eudicotyledons</taxon>
        <taxon>Gunneridae</taxon>
        <taxon>Pentapetalae</taxon>
        <taxon>asterids</taxon>
        <taxon>lamiids</taxon>
        <taxon>Solanales</taxon>
        <taxon>Solanaceae</taxon>
        <taxon>Solanoideae</taxon>
        <taxon>Solaneae</taxon>
        <taxon>Solanum</taxon>
    </lineage>
</organism>
<evidence type="ECO:0000256" key="3">
    <source>
        <dbReference type="ARBA" id="ARBA00022475"/>
    </source>
</evidence>
<keyword evidence="7" id="KW-0449">Lipoprotein</keyword>
<feature type="domain" description="Ubiquitin-like" evidence="10">
    <location>
        <begin position="7"/>
        <end position="75"/>
    </location>
</feature>
<evidence type="ECO:0000256" key="4">
    <source>
        <dbReference type="ARBA" id="ARBA00022481"/>
    </source>
</evidence>
<proteinExistence type="predicted"/>